<comment type="pathway">
    <text evidence="11">Purine metabolism; urate degradation; (S)-allantoin from urate: step 2/3.</text>
</comment>
<evidence type="ECO:0000256" key="14">
    <source>
        <dbReference type="SAM" id="MobiDB-lite"/>
    </source>
</evidence>
<dbReference type="InterPro" id="IPR000895">
    <property type="entry name" value="Transthyretin/HIU_hydrolase"/>
</dbReference>
<name>A0A8C3BT95_CAIMO</name>
<evidence type="ECO:0000259" key="15">
    <source>
        <dbReference type="SMART" id="SM00095"/>
    </source>
</evidence>
<organism evidence="16 17">
    <name type="scientific">Cairina moschata</name>
    <name type="common">Muscovy duck</name>
    <dbReference type="NCBI Taxonomy" id="8855"/>
    <lineage>
        <taxon>Eukaryota</taxon>
        <taxon>Metazoa</taxon>
        <taxon>Chordata</taxon>
        <taxon>Craniata</taxon>
        <taxon>Vertebrata</taxon>
        <taxon>Euteleostomi</taxon>
        <taxon>Archelosauria</taxon>
        <taxon>Archosauria</taxon>
        <taxon>Dinosauria</taxon>
        <taxon>Saurischia</taxon>
        <taxon>Theropoda</taxon>
        <taxon>Coelurosauria</taxon>
        <taxon>Aves</taxon>
        <taxon>Neognathae</taxon>
        <taxon>Galloanserae</taxon>
        <taxon>Anseriformes</taxon>
        <taxon>Anatidae</taxon>
        <taxon>Anatinae</taxon>
        <taxon>Cairina</taxon>
    </lineage>
</organism>
<evidence type="ECO:0000256" key="12">
    <source>
        <dbReference type="PIRSR" id="PIRSR600895-51"/>
    </source>
</evidence>
<dbReference type="PANTHER" id="PTHR10395:SF11">
    <property type="entry name" value="5-HYDROXYISOURATE HYDROLASE"/>
    <property type="match status" value="1"/>
</dbReference>
<evidence type="ECO:0000256" key="1">
    <source>
        <dbReference type="ARBA" id="ARBA00001043"/>
    </source>
</evidence>
<dbReference type="InterPro" id="IPR036817">
    <property type="entry name" value="Transthyretin/HIU_hydrolase_sf"/>
</dbReference>
<comment type="subunit">
    <text evidence="5 13">Homotetramer.</text>
</comment>
<dbReference type="GO" id="GO:0006144">
    <property type="term" value="P:purine nucleobase metabolic process"/>
    <property type="evidence" value="ECO:0007669"/>
    <property type="project" value="UniProtKB-KW"/>
</dbReference>
<dbReference type="EC" id="3.5.2.17" evidence="6 13"/>
<keyword evidence="17" id="KW-1185">Reference proteome</keyword>
<comment type="catalytic activity">
    <reaction evidence="1 13">
        <text>5-hydroxyisourate + H2O = 5-hydroxy-2-oxo-4-ureido-2,5-dihydro-1H-imidazole-5-carboxylate + H(+)</text>
        <dbReference type="Rhea" id="RHEA:23736"/>
        <dbReference type="ChEBI" id="CHEBI:15377"/>
        <dbReference type="ChEBI" id="CHEBI:15378"/>
        <dbReference type="ChEBI" id="CHEBI:18072"/>
        <dbReference type="ChEBI" id="CHEBI:58639"/>
        <dbReference type="EC" id="3.5.2.17"/>
    </reaction>
</comment>
<dbReference type="Gene3D" id="2.60.40.180">
    <property type="entry name" value="Transthyretin/hydroxyisourate hydrolase domain"/>
    <property type="match status" value="1"/>
</dbReference>
<dbReference type="NCBIfam" id="TIGR02962">
    <property type="entry name" value="hdxy_isourate"/>
    <property type="match status" value="1"/>
</dbReference>
<evidence type="ECO:0000256" key="7">
    <source>
        <dbReference type="ARBA" id="ARBA00017539"/>
    </source>
</evidence>
<comment type="function">
    <text evidence="2">Catalyzes the hydrolysis of 5-hydroxyisourate (HIU) to 2-oxo-4-hydroxy-4-carboxy-5-ureidoimidazoline (OHCU).</text>
</comment>
<comment type="similarity">
    <text evidence="4 13">Belongs to the transthyretin family. 5-hydroxyisourate hydrolase subfamily.</text>
</comment>
<evidence type="ECO:0000256" key="5">
    <source>
        <dbReference type="ARBA" id="ARBA00011881"/>
    </source>
</evidence>
<dbReference type="AlphaFoldDB" id="A0A8C3BT95"/>
<evidence type="ECO:0000256" key="9">
    <source>
        <dbReference type="ARBA" id="ARBA00022801"/>
    </source>
</evidence>
<evidence type="ECO:0000256" key="6">
    <source>
        <dbReference type="ARBA" id="ARBA00012609"/>
    </source>
</evidence>
<feature type="region of interest" description="Disordered" evidence="14">
    <location>
        <begin position="1"/>
        <end position="25"/>
    </location>
</feature>
<dbReference type="CDD" id="cd05822">
    <property type="entry name" value="TLP_HIUase"/>
    <property type="match status" value="1"/>
</dbReference>
<dbReference type="SUPFAM" id="SSF49472">
    <property type="entry name" value="Transthyretin (synonym: prealbumin)"/>
    <property type="match status" value="1"/>
</dbReference>
<evidence type="ECO:0000256" key="13">
    <source>
        <dbReference type="RuleBase" id="RU361270"/>
    </source>
</evidence>
<dbReference type="Pfam" id="PF00576">
    <property type="entry name" value="Transthyretin"/>
    <property type="match status" value="1"/>
</dbReference>
<evidence type="ECO:0000313" key="17">
    <source>
        <dbReference type="Proteomes" id="UP000694556"/>
    </source>
</evidence>
<dbReference type="PRINTS" id="PR00189">
    <property type="entry name" value="TRNSTHYRETIN"/>
</dbReference>
<evidence type="ECO:0000256" key="8">
    <source>
        <dbReference type="ARBA" id="ARBA00022631"/>
    </source>
</evidence>
<evidence type="ECO:0000256" key="11">
    <source>
        <dbReference type="ARBA" id="ARBA00060539"/>
    </source>
</evidence>
<comment type="subcellular location">
    <subcellularLocation>
        <location evidence="3">Peroxisome</location>
    </subcellularLocation>
</comment>
<keyword evidence="8 13" id="KW-0659">Purine metabolism</keyword>
<protein>
    <recommendedName>
        <fullName evidence="7 13">5-hydroxyisourate hydrolase</fullName>
        <shortName evidence="13">HIU hydrolase</shortName>
        <shortName evidence="13">HIUHase</shortName>
        <ecNumber evidence="6 13">3.5.2.17</ecNumber>
    </recommendedName>
</protein>
<evidence type="ECO:0000256" key="3">
    <source>
        <dbReference type="ARBA" id="ARBA00004275"/>
    </source>
</evidence>
<dbReference type="Proteomes" id="UP000694556">
    <property type="component" value="Unassembled WGS sequence"/>
</dbReference>
<evidence type="ECO:0000256" key="4">
    <source>
        <dbReference type="ARBA" id="ARBA00009850"/>
    </source>
</evidence>
<dbReference type="InterPro" id="IPR023416">
    <property type="entry name" value="Transthyretin/HIU_hydrolase_d"/>
</dbReference>
<keyword evidence="10" id="KW-0576">Peroxisome</keyword>
<feature type="binding site" evidence="12">
    <location>
        <position position="46"/>
    </location>
    <ligand>
        <name>substrate</name>
    </ligand>
</feature>
<accession>A0A8C3BT95</accession>
<dbReference type="GO" id="GO:0005777">
    <property type="term" value="C:peroxisome"/>
    <property type="evidence" value="ECO:0007669"/>
    <property type="project" value="UniProtKB-SubCell"/>
</dbReference>
<dbReference type="GO" id="GO:0033971">
    <property type="term" value="F:hydroxyisourate hydrolase activity"/>
    <property type="evidence" value="ECO:0007669"/>
    <property type="project" value="UniProtKB-EC"/>
</dbReference>
<evidence type="ECO:0000256" key="10">
    <source>
        <dbReference type="ARBA" id="ARBA00023140"/>
    </source>
</evidence>
<dbReference type="PANTHER" id="PTHR10395">
    <property type="entry name" value="URICASE AND TRANSTHYRETIN-RELATED"/>
    <property type="match status" value="1"/>
</dbReference>
<proteinExistence type="inferred from homology"/>
<keyword evidence="9 13" id="KW-0378">Hydrolase</keyword>
<evidence type="ECO:0000313" key="16">
    <source>
        <dbReference type="Ensembl" id="ENSCMMP00000010462.1"/>
    </source>
</evidence>
<dbReference type="SMART" id="SM00095">
    <property type="entry name" value="TR_THY"/>
    <property type="match status" value="1"/>
</dbReference>
<sequence length="153" mass="16537">MGLNGEPGSPPSRQKGRQGAHAVHSGGALGMQAAAGGRPQGSLTTHVLNTATGLPAARLALRLAQLQEPGAQWRELAQRWTDEDGRCLPLLPPGQAKAGTYKLRFETAEYWESLGYSSFYPFVEVVFTITDPAQKLHIPLLISPYSYTTYRGS</sequence>
<feature type="binding site" evidence="12">
    <location>
        <position position="86"/>
    </location>
    <ligand>
        <name>substrate</name>
    </ligand>
</feature>
<dbReference type="Ensembl" id="ENSCMMT00000011519.1">
    <property type="protein sequence ID" value="ENSCMMP00000010462.1"/>
    <property type="gene ID" value="ENSCMMG00000006582.1"/>
</dbReference>
<reference evidence="16" key="1">
    <citation type="submission" date="2025-08" db="UniProtKB">
        <authorList>
            <consortium name="Ensembl"/>
        </authorList>
    </citation>
    <scope>IDENTIFICATION</scope>
</reference>
<dbReference type="InterPro" id="IPR014306">
    <property type="entry name" value="Hydroxyisourate_hydrolase"/>
</dbReference>
<dbReference type="FunFam" id="2.60.40.180:FF:000004">
    <property type="entry name" value="5-hydroxyisourate hydrolase"/>
    <property type="match status" value="1"/>
</dbReference>
<feature type="domain" description="Transthyretin/hydroxyisourate hydrolase" evidence="15">
    <location>
        <begin position="38"/>
        <end position="152"/>
    </location>
</feature>
<feature type="binding site" evidence="12">
    <location>
        <position position="150"/>
    </location>
    <ligand>
        <name>substrate</name>
    </ligand>
</feature>
<evidence type="ECO:0000256" key="2">
    <source>
        <dbReference type="ARBA" id="ARBA00002704"/>
    </source>
</evidence>
<reference evidence="16" key="2">
    <citation type="submission" date="2025-09" db="UniProtKB">
        <authorList>
            <consortium name="Ensembl"/>
        </authorList>
    </citation>
    <scope>IDENTIFICATION</scope>
</reference>